<comment type="caution">
    <text evidence="7">The sequence shown here is derived from an EMBL/GenBank/DDBJ whole genome shotgun (WGS) entry which is preliminary data.</text>
</comment>
<dbReference type="SUPFAM" id="SSF54373">
    <property type="entry name" value="FAD-linked reductases, C-terminal domain"/>
    <property type="match status" value="1"/>
</dbReference>
<evidence type="ECO:0000259" key="6">
    <source>
        <dbReference type="Pfam" id="PF01494"/>
    </source>
</evidence>
<dbReference type="PANTHER" id="PTHR13789">
    <property type="entry name" value="MONOOXYGENASE"/>
    <property type="match status" value="1"/>
</dbReference>
<keyword evidence="2" id="KW-0285">Flavoprotein</keyword>
<dbReference type="PANTHER" id="PTHR13789:SF311">
    <property type="entry name" value="HYDROXYLASE, PUTATIVE (AFU_ORTHOLOGUE AFUA_5G10180)-RELATED"/>
    <property type="match status" value="1"/>
</dbReference>
<evidence type="ECO:0000256" key="2">
    <source>
        <dbReference type="ARBA" id="ARBA00022630"/>
    </source>
</evidence>
<evidence type="ECO:0000256" key="4">
    <source>
        <dbReference type="ARBA" id="ARBA00023002"/>
    </source>
</evidence>
<dbReference type="FunFam" id="3.50.50.60:FF:000115">
    <property type="entry name" value="Salicylate hydroxylase, putative"/>
    <property type="match status" value="1"/>
</dbReference>
<keyword evidence="8" id="KW-1185">Reference proteome</keyword>
<comment type="similarity">
    <text evidence="1">Belongs to the paxM FAD-dependent monooxygenase family.</text>
</comment>
<dbReference type="PROSITE" id="PS51257">
    <property type="entry name" value="PROKAR_LIPOPROTEIN"/>
    <property type="match status" value="1"/>
</dbReference>
<dbReference type="AlphaFoldDB" id="A0A8H5Z6F5"/>
<proteinExistence type="inferred from homology"/>
<evidence type="ECO:0000256" key="5">
    <source>
        <dbReference type="ARBA" id="ARBA00023033"/>
    </source>
</evidence>
<dbReference type="Gene3D" id="3.50.50.60">
    <property type="entry name" value="FAD/NAD(P)-binding domain"/>
    <property type="match status" value="1"/>
</dbReference>
<protein>
    <submittedName>
        <fullName evidence="7">3-hydroxybenzoate 6-hydroxylase 1</fullName>
    </submittedName>
</protein>
<keyword evidence="5" id="KW-0503">Monooxygenase</keyword>
<organism evidence="7 8">
    <name type="scientific">Fusarium mundagurra</name>
    <dbReference type="NCBI Taxonomy" id="1567541"/>
    <lineage>
        <taxon>Eukaryota</taxon>
        <taxon>Fungi</taxon>
        <taxon>Dikarya</taxon>
        <taxon>Ascomycota</taxon>
        <taxon>Pezizomycotina</taxon>
        <taxon>Sordariomycetes</taxon>
        <taxon>Hypocreomycetidae</taxon>
        <taxon>Hypocreales</taxon>
        <taxon>Nectriaceae</taxon>
        <taxon>Fusarium</taxon>
        <taxon>Fusarium fujikuroi species complex</taxon>
    </lineage>
</organism>
<dbReference type="Pfam" id="PF01494">
    <property type="entry name" value="FAD_binding_3"/>
    <property type="match status" value="1"/>
</dbReference>
<reference evidence="7 8" key="1">
    <citation type="submission" date="2020-05" db="EMBL/GenBank/DDBJ databases">
        <title>Identification and distribution of gene clusters putatively required for synthesis of sphingolipid metabolism inhibitors in phylogenetically diverse species of the filamentous fungus Fusarium.</title>
        <authorList>
            <person name="Kim H.-S."/>
            <person name="Busman M."/>
            <person name="Brown D.W."/>
            <person name="Divon H."/>
            <person name="Uhlig S."/>
            <person name="Proctor R.H."/>
        </authorList>
    </citation>
    <scope>NUCLEOTIDE SEQUENCE [LARGE SCALE GENOMIC DNA]</scope>
    <source>
        <strain evidence="7 8">NRRL 66235</strain>
    </source>
</reference>
<dbReference type="Proteomes" id="UP000544331">
    <property type="component" value="Unassembled WGS sequence"/>
</dbReference>
<evidence type="ECO:0000256" key="3">
    <source>
        <dbReference type="ARBA" id="ARBA00022827"/>
    </source>
</evidence>
<dbReference type="GO" id="GO:0071949">
    <property type="term" value="F:FAD binding"/>
    <property type="evidence" value="ECO:0007669"/>
    <property type="project" value="InterPro"/>
</dbReference>
<dbReference type="InterPro" id="IPR050493">
    <property type="entry name" value="FAD-dep_Monooxygenase_BioMet"/>
</dbReference>
<accession>A0A8H5Z6F5</accession>
<feature type="domain" description="FAD-binding" evidence="6">
    <location>
        <begin position="2"/>
        <end position="331"/>
    </location>
</feature>
<dbReference type="EMBL" id="JAAOAN010000017">
    <property type="protein sequence ID" value="KAF5725019.1"/>
    <property type="molecule type" value="Genomic_DNA"/>
</dbReference>
<name>A0A8H5Z6F5_9HYPO</name>
<evidence type="ECO:0000256" key="1">
    <source>
        <dbReference type="ARBA" id="ARBA00007992"/>
    </source>
</evidence>
<evidence type="ECO:0000313" key="8">
    <source>
        <dbReference type="Proteomes" id="UP000544331"/>
    </source>
</evidence>
<dbReference type="PRINTS" id="PR00420">
    <property type="entry name" value="RNGMNOXGNASE"/>
</dbReference>
<keyword evidence="4" id="KW-0560">Oxidoreductase</keyword>
<dbReference type="SUPFAM" id="SSF51905">
    <property type="entry name" value="FAD/NAD(P)-binding domain"/>
    <property type="match status" value="1"/>
</dbReference>
<evidence type="ECO:0000313" key="7">
    <source>
        <dbReference type="EMBL" id="KAF5725019.1"/>
    </source>
</evidence>
<dbReference type="InterPro" id="IPR002938">
    <property type="entry name" value="FAD-bd"/>
</dbReference>
<keyword evidence="3" id="KW-0274">FAD</keyword>
<dbReference type="OrthoDB" id="16820at2759"/>
<dbReference type="InterPro" id="IPR036188">
    <property type="entry name" value="FAD/NAD-bd_sf"/>
</dbReference>
<sequence>MKVLIVGAGLGGIACGIACRRQGLDVTILERAPELSEIGAGIQVPPNACRALDYIGVFEKVKSKATEVLVRHLRRWDNGNVLATRKYGPVSYGKYGYPAMVIHRADLQQALLETAAELGVKIQTGCDVMNANFEATEVILTDGQRFRADVIVGADGIWSTLRSQVVGQAIDPTETGDLAYRGTFTRQQLEELDDAEVIRFCDENKQTLTLWLGPLKHAVFYAIRGGELWNLVLLTPDRMKKGQRTEKGDLAEMCREFEGWDPILTKITTCFSSTLKWKLCHHSELQTWVKHKFVLLGDSAHPTLPYQSQGAAMAFGDAAVLGALLGRFSKTSKEKLEASGMTLPKILDIFESLQKPYSTLNVKGAATNRIMYHLPNGEEQRQRDMEFSGMTSESQSEWTWIDGEYQRHIIGTDLVRMAMDKFDSEVNADGQGLEVSP</sequence>
<gene>
    <name evidence="7" type="ORF">FMUND_232</name>
</gene>
<dbReference type="GO" id="GO:0004497">
    <property type="term" value="F:monooxygenase activity"/>
    <property type="evidence" value="ECO:0007669"/>
    <property type="project" value="UniProtKB-KW"/>
</dbReference>